<keyword evidence="9" id="KW-1015">Disulfide bond</keyword>
<keyword evidence="8" id="KW-0503">Monooxygenase</keyword>
<evidence type="ECO:0000313" key="15">
    <source>
        <dbReference type="Proteomes" id="UP000054321"/>
    </source>
</evidence>
<keyword evidence="7" id="KW-0186">Copper</keyword>
<dbReference type="GO" id="GO:0005576">
    <property type="term" value="C:extracellular region"/>
    <property type="evidence" value="ECO:0007669"/>
    <property type="project" value="UniProtKB-SubCell"/>
</dbReference>
<dbReference type="OrthoDB" id="2019572at2759"/>
<dbReference type="Proteomes" id="UP000054321">
    <property type="component" value="Unassembled WGS sequence"/>
</dbReference>
<keyword evidence="3" id="KW-0964">Secreted</keyword>
<dbReference type="HOGENOM" id="CLU_030284_1_0_1"/>
<comment type="cofactor">
    <cofactor evidence="1">
        <name>Cu(2+)</name>
        <dbReference type="ChEBI" id="CHEBI:29036"/>
    </cofactor>
</comment>
<evidence type="ECO:0000256" key="11">
    <source>
        <dbReference type="ARBA" id="ARBA00046340"/>
    </source>
</evidence>
<evidence type="ECO:0000256" key="3">
    <source>
        <dbReference type="ARBA" id="ARBA00022525"/>
    </source>
</evidence>
<name>A0A0C3GN96_OIDMZ</name>
<dbReference type="Pfam" id="PF22810">
    <property type="entry name" value="LPMO_AA14"/>
    <property type="match status" value="1"/>
</dbReference>
<evidence type="ECO:0000313" key="14">
    <source>
        <dbReference type="EMBL" id="KIM93034.1"/>
    </source>
</evidence>
<evidence type="ECO:0000256" key="2">
    <source>
        <dbReference type="ARBA" id="ARBA00004613"/>
    </source>
</evidence>
<comment type="similarity">
    <text evidence="11">Belongs to the polysaccharide monooxygenase AA14 family.</text>
</comment>
<keyword evidence="15" id="KW-1185">Reference proteome</keyword>
<keyword evidence="4" id="KW-0479">Metal-binding</keyword>
<protein>
    <recommendedName>
        <fullName evidence="16">Lytic polysaccharide monooxygenase</fullName>
    </recommendedName>
</protein>
<dbReference type="InterPro" id="IPR054497">
    <property type="entry name" value="LPMO_AA14"/>
</dbReference>
<feature type="region of interest" description="Disordered" evidence="12">
    <location>
        <begin position="257"/>
        <end position="277"/>
    </location>
</feature>
<dbReference type="EMBL" id="KN832901">
    <property type="protein sequence ID" value="KIM93034.1"/>
    <property type="molecule type" value="Genomic_DNA"/>
</dbReference>
<evidence type="ECO:0008006" key="16">
    <source>
        <dbReference type="Google" id="ProtNLM"/>
    </source>
</evidence>
<keyword evidence="6" id="KW-0560">Oxidoreductase</keyword>
<evidence type="ECO:0000256" key="7">
    <source>
        <dbReference type="ARBA" id="ARBA00023008"/>
    </source>
</evidence>
<accession>A0A0C3GN96</accession>
<dbReference type="GO" id="GO:0004497">
    <property type="term" value="F:monooxygenase activity"/>
    <property type="evidence" value="ECO:0007669"/>
    <property type="project" value="UniProtKB-KW"/>
</dbReference>
<evidence type="ECO:0000256" key="10">
    <source>
        <dbReference type="ARBA" id="ARBA00023180"/>
    </source>
</evidence>
<organism evidence="14 15">
    <name type="scientific">Oidiodendron maius (strain Zn)</name>
    <dbReference type="NCBI Taxonomy" id="913774"/>
    <lineage>
        <taxon>Eukaryota</taxon>
        <taxon>Fungi</taxon>
        <taxon>Dikarya</taxon>
        <taxon>Ascomycota</taxon>
        <taxon>Pezizomycotina</taxon>
        <taxon>Leotiomycetes</taxon>
        <taxon>Leotiomycetes incertae sedis</taxon>
        <taxon>Myxotrichaceae</taxon>
        <taxon>Oidiodendron</taxon>
    </lineage>
</organism>
<evidence type="ECO:0000256" key="1">
    <source>
        <dbReference type="ARBA" id="ARBA00001973"/>
    </source>
</evidence>
<dbReference type="AlphaFoldDB" id="A0A0C3GN96"/>
<dbReference type="InParanoid" id="A0A0C3GN96"/>
<keyword evidence="10" id="KW-0325">Glycoprotein</keyword>
<sequence>MIAVPTALLVLVAVSQAHTVGWAKGMYCLGGNVAGVDDQNTNTAVNPLYQLSFKDFWFQHDRGCDLIPPVEGDILNLPAGGQVTLELAHNRAQTTLSYDGQYAGEWPDGKPHPEDWNGNGVGDGCIQDDGAMHTQNQSTAAGTALAISYESDLSKVTLENLVVFSVLENTPWKRIAVYEIPAALPACPPEGCTCAWLWVPTGCGIPNEYMAGYKCNVTGATSTVPVGTAKPPVYCADDSSKCQAGPKQMIVWNQAEANNVDPPPGASPGYSTKNGWSHVEC</sequence>
<gene>
    <name evidence="14" type="ORF">OIDMADRAFT_46434</name>
</gene>
<comment type="subcellular location">
    <subcellularLocation>
        <location evidence="2">Secreted</location>
    </subcellularLocation>
</comment>
<dbReference type="STRING" id="913774.A0A0C3GN96"/>
<evidence type="ECO:0000256" key="12">
    <source>
        <dbReference type="SAM" id="MobiDB-lite"/>
    </source>
</evidence>
<proteinExistence type="inferred from homology"/>
<feature type="chain" id="PRO_5002177778" description="Lytic polysaccharide monooxygenase" evidence="13">
    <location>
        <begin position="18"/>
        <end position="281"/>
    </location>
</feature>
<evidence type="ECO:0000256" key="8">
    <source>
        <dbReference type="ARBA" id="ARBA00023033"/>
    </source>
</evidence>
<reference evidence="14 15" key="1">
    <citation type="submission" date="2014-04" db="EMBL/GenBank/DDBJ databases">
        <authorList>
            <consortium name="DOE Joint Genome Institute"/>
            <person name="Kuo A."/>
            <person name="Martino E."/>
            <person name="Perotto S."/>
            <person name="Kohler A."/>
            <person name="Nagy L.G."/>
            <person name="Floudas D."/>
            <person name="Copeland A."/>
            <person name="Barry K.W."/>
            <person name="Cichocki N."/>
            <person name="Veneault-Fourrey C."/>
            <person name="LaButti K."/>
            <person name="Lindquist E.A."/>
            <person name="Lipzen A."/>
            <person name="Lundell T."/>
            <person name="Morin E."/>
            <person name="Murat C."/>
            <person name="Sun H."/>
            <person name="Tunlid A."/>
            <person name="Henrissat B."/>
            <person name="Grigoriev I.V."/>
            <person name="Hibbett D.S."/>
            <person name="Martin F."/>
            <person name="Nordberg H.P."/>
            <person name="Cantor M.N."/>
            <person name="Hua S.X."/>
        </authorList>
    </citation>
    <scope>NUCLEOTIDE SEQUENCE [LARGE SCALE GENOMIC DNA]</scope>
    <source>
        <strain evidence="14 15">Zn</strain>
    </source>
</reference>
<evidence type="ECO:0000256" key="6">
    <source>
        <dbReference type="ARBA" id="ARBA00023002"/>
    </source>
</evidence>
<evidence type="ECO:0000256" key="9">
    <source>
        <dbReference type="ARBA" id="ARBA00023157"/>
    </source>
</evidence>
<evidence type="ECO:0000256" key="13">
    <source>
        <dbReference type="SAM" id="SignalP"/>
    </source>
</evidence>
<evidence type="ECO:0000256" key="5">
    <source>
        <dbReference type="ARBA" id="ARBA00022729"/>
    </source>
</evidence>
<feature type="signal peptide" evidence="13">
    <location>
        <begin position="1"/>
        <end position="17"/>
    </location>
</feature>
<keyword evidence="5 13" id="KW-0732">Signal</keyword>
<dbReference type="GO" id="GO:0046872">
    <property type="term" value="F:metal ion binding"/>
    <property type="evidence" value="ECO:0007669"/>
    <property type="project" value="UniProtKB-KW"/>
</dbReference>
<evidence type="ECO:0000256" key="4">
    <source>
        <dbReference type="ARBA" id="ARBA00022723"/>
    </source>
</evidence>
<reference evidence="15" key="2">
    <citation type="submission" date="2015-01" db="EMBL/GenBank/DDBJ databases">
        <title>Evolutionary Origins and Diversification of the Mycorrhizal Mutualists.</title>
        <authorList>
            <consortium name="DOE Joint Genome Institute"/>
            <consortium name="Mycorrhizal Genomics Consortium"/>
            <person name="Kohler A."/>
            <person name="Kuo A."/>
            <person name="Nagy L.G."/>
            <person name="Floudas D."/>
            <person name="Copeland A."/>
            <person name="Barry K.W."/>
            <person name="Cichocki N."/>
            <person name="Veneault-Fourrey C."/>
            <person name="LaButti K."/>
            <person name="Lindquist E.A."/>
            <person name="Lipzen A."/>
            <person name="Lundell T."/>
            <person name="Morin E."/>
            <person name="Murat C."/>
            <person name="Riley R."/>
            <person name="Ohm R."/>
            <person name="Sun H."/>
            <person name="Tunlid A."/>
            <person name="Henrissat B."/>
            <person name="Grigoriev I.V."/>
            <person name="Hibbett D.S."/>
            <person name="Martin F."/>
        </authorList>
    </citation>
    <scope>NUCLEOTIDE SEQUENCE [LARGE SCALE GENOMIC DNA]</scope>
    <source>
        <strain evidence="15">Zn</strain>
    </source>
</reference>